<dbReference type="OrthoDB" id="3468019at2759"/>
<protein>
    <recommendedName>
        <fullName evidence="1">SnoaL-like domain-containing protein</fullName>
    </recommendedName>
</protein>
<dbReference type="SUPFAM" id="SSF54427">
    <property type="entry name" value="NTF2-like"/>
    <property type="match status" value="1"/>
</dbReference>
<evidence type="ECO:0000313" key="2">
    <source>
        <dbReference type="EMBL" id="OJI99681.1"/>
    </source>
</evidence>
<evidence type="ECO:0000313" key="3">
    <source>
        <dbReference type="Proteomes" id="UP000184073"/>
    </source>
</evidence>
<reference evidence="3" key="1">
    <citation type="journal article" date="2017" name="Genome Biol.">
        <title>Comparative genomics reveals high biological diversity and specific adaptations in the industrially and medically important fungal genus Aspergillus.</title>
        <authorList>
            <person name="de Vries R.P."/>
            <person name="Riley R."/>
            <person name="Wiebenga A."/>
            <person name="Aguilar-Osorio G."/>
            <person name="Amillis S."/>
            <person name="Uchima C.A."/>
            <person name="Anderluh G."/>
            <person name="Asadollahi M."/>
            <person name="Askin M."/>
            <person name="Barry K."/>
            <person name="Battaglia E."/>
            <person name="Bayram O."/>
            <person name="Benocci T."/>
            <person name="Braus-Stromeyer S.A."/>
            <person name="Caldana C."/>
            <person name="Canovas D."/>
            <person name="Cerqueira G.C."/>
            <person name="Chen F."/>
            <person name="Chen W."/>
            <person name="Choi C."/>
            <person name="Clum A."/>
            <person name="Dos Santos R.A."/>
            <person name="Damasio A.R."/>
            <person name="Diallinas G."/>
            <person name="Emri T."/>
            <person name="Fekete E."/>
            <person name="Flipphi M."/>
            <person name="Freyberg S."/>
            <person name="Gallo A."/>
            <person name="Gournas C."/>
            <person name="Habgood R."/>
            <person name="Hainaut M."/>
            <person name="Harispe M.L."/>
            <person name="Henrissat B."/>
            <person name="Hilden K.S."/>
            <person name="Hope R."/>
            <person name="Hossain A."/>
            <person name="Karabika E."/>
            <person name="Karaffa L."/>
            <person name="Karanyi Z."/>
            <person name="Krasevec N."/>
            <person name="Kuo A."/>
            <person name="Kusch H."/>
            <person name="LaButti K."/>
            <person name="Lagendijk E.L."/>
            <person name="Lapidus A."/>
            <person name="Levasseur A."/>
            <person name="Lindquist E."/>
            <person name="Lipzen A."/>
            <person name="Logrieco A.F."/>
            <person name="MacCabe A."/>
            <person name="Maekelae M.R."/>
            <person name="Malavazi I."/>
            <person name="Melin P."/>
            <person name="Meyer V."/>
            <person name="Mielnichuk N."/>
            <person name="Miskei M."/>
            <person name="Molnar A.P."/>
            <person name="Mule G."/>
            <person name="Ngan C.Y."/>
            <person name="Orejas M."/>
            <person name="Orosz E."/>
            <person name="Ouedraogo J.P."/>
            <person name="Overkamp K.M."/>
            <person name="Park H.-S."/>
            <person name="Perrone G."/>
            <person name="Piumi F."/>
            <person name="Punt P.J."/>
            <person name="Ram A.F."/>
            <person name="Ramon A."/>
            <person name="Rauscher S."/>
            <person name="Record E."/>
            <person name="Riano-Pachon D.M."/>
            <person name="Robert V."/>
            <person name="Roehrig J."/>
            <person name="Ruller R."/>
            <person name="Salamov A."/>
            <person name="Salih N.S."/>
            <person name="Samson R.A."/>
            <person name="Sandor E."/>
            <person name="Sanguinetti M."/>
            <person name="Schuetze T."/>
            <person name="Sepcic K."/>
            <person name="Shelest E."/>
            <person name="Sherlock G."/>
            <person name="Sophianopoulou V."/>
            <person name="Squina F.M."/>
            <person name="Sun H."/>
            <person name="Susca A."/>
            <person name="Todd R.B."/>
            <person name="Tsang A."/>
            <person name="Unkles S.E."/>
            <person name="van de Wiele N."/>
            <person name="van Rossen-Uffink D."/>
            <person name="Oliveira J.V."/>
            <person name="Vesth T.C."/>
            <person name="Visser J."/>
            <person name="Yu J.-H."/>
            <person name="Zhou M."/>
            <person name="Andersen M.R."/>
            <person name="Archer D.B."/>
            <person name="Baker S.E."/>
            <person name="Benoit I."/>
            <person name="Brakhage A.A."/>
            <person name="Braus G.H."/>
            <person name="Fischer R."/>
            <person name="Frisvad J.C."/>
            <person name="Goldman G.H."/>
            <person name="Houbraken J."/>
            <person name="Oakley B."/>
            <person name="Pocsi I."/>
            <person name="Scazzocchio C."/>
            <person name="Seiboth B."/>
            <person name="vanKuyk P.A."/>
            <person name="Wortman J."/>
            <person name="Dyer P.S."/>
            <person name="Grigoriev I.V."/>
        </authorList>
    </citation>
    <scope>NUCLEOTIDE SEQUENCE [LARGE SCALE GENOMIC DNA]</scope>
    <source>
        <strain evidence="3">CBS 583.65</strain>
    </source>
</reference>
<feature type="domain" description="SnoaL-like" evidence="1">
    <location>
        <begin position="21"/>
        <end position="114"/>
    </location>
</feature>
<dbReference type="Proteomes" id="UP000184073">
    <property type="component" value="Unassembled WGS sequence"/>
</dbReference>
<proteinExistence type="predicted"/>
<name>A0A1L9PDX1_ASPVE</name>
<dbReference type="CDD" id="cd00531">
    <property type="entry name" value="NTF2_like"/>
    <property type="match status" value="1"/>
</dbReference>
<dbReference type="EMBL" id="KV878127">
    <property type="protein sequence ID" value="OJI99681.1"/>
    <property type="molecule type" value="Genomic_DNA"/>
</dbReference>
<dbReference type="AlphaFoldDB" id="A0A1L9PDX1"/>
<dbReference type="InterPro" id="IPR032710">
    <property type="entry name" value="NTF2-like_dom_sf"/>
</dbReference>
<accession>A0A1L9PDX1</accession>
<dbReference type="GeneID" id="63732523"/>
<dbReference type="InterPro" id="IPR037401">
    <property type="entry name" value="SnoaL-like"/>
</dbReference>
<keyword evidence="3" id="KW-1185">Reference proteome</keyword>
<sequence>MSTTNGNIWAGAGTPEAMQVIERFYTLLDAETPEAAKEMSQICTEDAVFITPGQTFKGRHEIYTQRLGFWEAFPGIKHEPLRVYVSPSSPLDVVVVNSVLFPTKDGQGTTYTAANWTLAESDGAYLVQKLELFLNPAAFGWS</sequence>
<dbReference type="RefSeq" id="XP_040665444.1">
    <property type="nucleotide sequence ID" value="XM_040817012.1"/>
</dbReference>
<dbReference type="Pfam" id="PF12680">
    <property type="entry name" value="SnoaL_2"/>
    <property type="match status" value="1"/>
</dbReference>
<evidence type="ECO:0000259" key="1">
    <source>
        <dbReference type="Pfam" id="PF12680"/>
    </source>
</evidence>
<dbReference type="Gene3D" id="3.10.450.50">
    <property type="match status" value="1"/>
</dbReference>
<dbReference type="VEuPathDB" id="FungiDB:ASPVEDRAFT_81276"/>
<organism evidence="2 3">
    <name type="scientific">Aspergillus versicolor CBS 583.65</name>
    <dbReference type="NCBI Taxonomy" id="1036611"/>
    <lineage>
        <taxon>Eukaryota</taxon>
        <taxon>Fungi</taxon>
        <taxon>Dikarya</taxon>
        <taxon>Ascomycota</taxon>
        <taxon>Pezizomycotina</taxon>
        <taxon>Eurotiomycetes</taxon>
        <taxon>Eurotiomycetidae</taxon>
        <taxon>Eurotiales</taxon>
        <taxon>Aspergillaceae</taxon>
        <taxon>Aspergillus</taxon>
        <taxon>Aspergillus subgen. Nidulantes</taxon>
    </lineage>
</organism>
<gene>
    <name evidence="2" type="ORF">ASPVEDRAFT_81276</name>
</gene>